<dbReference type="PATRIC" id="fig|1218492.5.peg.167"/>
<dbReference type="AlphaFoldDB" id="A0A0F4M0K2"/>
<accession>A0A0F4M0K2</accession>
<protein>
    <submittedName>
        <fullName evidence="3">Ribulose-phosphate 3-epimerase</fullName>
    </submittedName>
</protein>
<proteinExistence type="predicted"/>
<evidence type="ECO:0000313" key="4">
    <source>
        <dbReference type="Proteomes" id="UP000033558"/>
    </source>
</evidence>
<dbReference type="GO" id="GO:0046872">
    <property type="term" value="F:metal ion binding"/>
    <property type="evidence" value="ECO:0007669"/>
    <property type="project" value="UniProtKB-KW"/>
</dbReference>
<dbReference type="InterPro" id="IPR000056">
    <property type="entry name" value="Ribul_P_3_epim-like"/>
</dbReference>
<comment type="caution">
    <text evidence="3">The sequence shown here is derived from an EMBL/GenBank/DDBJ whole genome shotgun (WGS) entry which is preliminary data.</text>
</comment>
<dbReference type="STRING" id="1218492.JG30_00560"/>
<dbReference type="InterPro" id="IPR013785">
    <property type="entry name" value="Aldolase_TIM"/>
</dbReference>
<dbReference type="GO" id="GO:0016857">
    <property type="term" value="F:racemase and epimerase activity, acting on carbohydrates and derivatives"/>
    <property type="evidence" value="ECO:0007669"/>
    <property type="project" value="InterPro"/>
</dbReference>
<dbReference type="InterPro" id="IPR011060">
    <property type="entry name" value="RibuloseP-bd_barrel"/>
</dbReference>
<keyword evidence="2" id="KW-0413">Isomerase</keyword>
<reference evidence="3 4" key="1">
    <citation type="submission" date="2015-01" db="EMBL/GenBank/DDBJ databases">
        <title>Comparative genomics of the lactic acid bacteria isolated from the honey bee gut.</title>
        <authorList>
            <person name="Ellegaard K.M."/>
            <person name="Tamarit D."/>
            <person name="Javelind E."/>
            <person name="Olofsson T."/>
            <person name="Andersson S.G."/>
            <person name="Vasquez A."/>
        </authorList>
    </citation>
    <scope>NUCLEOTIDE SEQUENCE [LARGE SCALE GENOMIC DNA]</scope>
    <source>
        <strain evidence="3 4">Bin4</strain>
    </source>
</reference>
<dbReference type="OrthoDB" id="1645589at2"/>
<dbReference type="PANTHER" id="PTHR11749">
    <property type="entry name" value="RIBULOSE-5-PHOSPHATE-3-EPIMERASE"/>
    <property type="match status" value="1"/>
</dbReference>
<dbReference type="Pfam" id="PF00834">
    <property type="entry name" value="Ribul_P_3_epim"/>
    <property type="match status" value="1"/>
</dbReference>
<dbReference type="HOGENOM" id="CLU_054856_2_1_9"/>
<evidence type="ECO:0000256" key="1">
    <source>
        <dbReference type="ARBA" id="ARBA00022723"/>
    </source>
</evidence>
<name>A0A0F4M0K2_9LACO</name>
<dbReference type="RefSeq" id="WP_046315162.1">
    <property type="nucleotide sequence ID" value="NZ_JBHSZT010000003.1"/>
</dbReference>
<dbReference type="NCBIfam" id="NF004076">
    <property type="entry name" value="PRK05581.1-4"/>
    <property type="match status" value="1"/>
</dbReference>
<dbReference type="Gene3D" id="3.20.20.70">
    <property type="entry name" value="Aldolase class I"/>
    <property type="match status" value="1"/>
</dbReference>
<evidence type="ECO:0000313" key="3">
    <source>
        <dbReference type="EMBL" id="KJY63376.1"/>
    </source>
</evidence>
<keyword evidence="1" id="KW-0479">Metal-binding</keyword>
<evidence type="ECO:0000256" key="2">
    <source>
        <dbReference type="ARBA" id="ARBA00023235"/>
    </source>
</evidence>
<dbReference type="SUPFAM" id="SSF51366">
    <property type="entry name" value="Ribulose-phoshate binding barrel"/>
    <property type="match status" value="1"/>
</dbReference>
<organism evidence="3 4">
    <name type="scientific">Bombilactobacillus mellifer</name>
    <dbReference type="NCBI Taxonomy" id="1218492"/>
    <lineage>
        <taxon>Bacteria</taxon>
        <taxon>Bacillati</taxon>
        <taxon>Bacillota</taxon>
        <taxon>Bacilli</taxon>
        <taxon>Lactobacillales</taxon>
        <taxon>Lactobacillaceae</taxon>
        <taxon>Bombilactobacillus</taxon>
    </lineage>
</organism>
<sequence length="233" mass="25697">MTPNLILAPSLMCADLVNLESAVHQLEQLGFHTFHIDIIDGQFAPSMPLGLDTVARLRAITDADFDIHLMSVHNEFFIPELLKIGVQNITFHWESSLHVEHYLNLIHSQGVQAGIALNPATPVSVLNYVLDHIEKVTIMLINPGFAQDAAETRIPYALSKIQEMAQLIQQHHLTTQLQVDGRVSLDFIPQLIAAGANNLVLGNTGLFLKGKTLAESQQLLVQTITPALQHQEA</sequence>
<dbReference type="Proteomes" id="UP000033558">
    <property type="component" value="Unassembled WGS sequence"/>
</dbReference>
<dbReference type="EMBL" id="JXJQ01000001">
    <property type="protein sequence ID" value="KJY63376.1"/>
    <property type="molecule type" value="Genomic_DNA"/>
</dbReference>
<gene>
    <name evidence="3" type="ORF">JG30_00560</name>
</gene>
<dbReference type="GO" id="GO:0005975">
    <property type="term" value="P:carbohydrate metabolic process"/>
    <property type="evidence" value="ECO:0007669"/>
    <property type="project" value="InterPro"/>
</dbReference>
<dbReference type="CDD" id="cd00429">
    <property type="entry name" value="RPE"/>
    <property type="match status" value="1"/>
</dbReference>
<keyword evidence="4" id="KW-1185">Reference proteome</keyword>